<keyword evidence="9 11" id="KW-0131">Cell cycle</keyword>
<organism evidence="16 17">
    <name type="scientific">Desulfosoma caldarium</name>
    <dbReference type="NCBI Taxonomy" id="610254"/>
    <lineage>
        <taxon>Bacteria</taxon>
        <taxon>Pseudomonadati</taxon>
        <taxon>Thermodesulfobacteriota</taxon>
        <taxon>Syntrophobacteria</taxon>
        <taxon>Syntrophobacterales</taxon>
        <taxon>Syntrophobacteraceae</taxon>
        <taxon>Desulfosoma</taxon>
    </lineage>
</organism>
<feature type="binding site" evidence="11">
    <location>
        <position position="187"/>
    </location>
    <ligand>
        <name>UDP-N-acetyl-alpha-D-muramoyl-L-alanyl-D-glutamate</name>
        <dbReference type="ChEBI" id="CHEBI:83900"/>
    </ligand>
</feature>
<dbReference type="Proteomes" id="UP000276223">
    <property type="component" value="Unassembled WGS sequence"/>
</dbReference>
<protein>
    <recommendedName>
        <fullName evidence="11">UDP-N-acetylmuramoyl-L-alanyl-D-glutamate--2,6-diaminopimelate ligase</fullName>
        <ecNumber evidence="11">6.3.2.13</ecNumber>
    </recommendedName>
    <alternativeName>
        <fullName evidence="11">Meso-A2pm-adding enzyme</fullName>
    </alternativeName>
    <alternativeName>
        <fullName evidence="11">Meso-diaminopimelate-adding enzyme</fullName>
    </alternativeName>
    <alternativeName>
        <fullName evidence="11">UDP-MurNAc-L-Ala-D-Glu:meso-diaminopimelate ligase</fullName>
    </alternativeName>
    <alternativeName>
        <fullName evidence="11">UDP-MurNAc-tripeptide synthetase</fullName>
    </alternativeName>
    <alternativeName>
        <fullName evidence="11">UDP-N-acetylmuramyl-tripeptide synthetase</fullName>
    </alternativeName>
</protein>
<evidence type="ECO:0000256" key="1">
    <source>
        <dbReference type="ARBA" id="ARBA00005898"/>
    </source>
</evidence>
<dbReference type="PROSITE" id="PS01011">
    <property type="entry name" value="FOLYLPOLYGLU_SYNT_1"/>
    <property type="match status" value="1"/>
</dbReference>
<keyword evidence="8 11" id="KW-0573">Peptidoglycan synthesis</keyword>
<dbReference type="InterPro" id="IPR018109">
    <property type="entry name" value="Folylpolyglutamate_synth_CS"/>
</dbReference>
<feature type="binding site" evidence="11">
    <location>
        <begin position="160"/>
        <end position="161"/>
    </location>
    <ligand>
        <name>UDP-N-acetyl-alpha-D-muramoyl-L-alanyl-D-glutamate</name>
        <dbReference type="ChEBI" id="CHEBI:83900"/>
    </ligand>
</feature>
<dbReference type="Gene3D" id="3.40.1390.10">
    <property type="entry name" value="MurE/MurF, N-terminal domain"/>
    <property type="match status" value="1"/>
</dbReference>
<dbReference type="NCBIfam" id="NF001124">
    <property type="entry name" value="PRK00139.1-2"/>
    <property type="match status" value="1"/>
</dbReference>
<feature type="short sequence motif" description="Meso-diaminopimelate recognition motif" evidence="11">
    <location>
        <begin position="415"/>
        <end position="418"/>
    </location>
</feature>
<feature type="modified residue" description="N6-carboxylysine" evidence="11">
    <location>
        <position position="227"/>
    </location>
</feature>
<evidence type="ECO:0000256" key="10">
    <source>
        <dbReference type="ARBA" id="ARBA00023316"/>
    </source>
</evidence>
<dbReference type="GO" id="GO:0008360">
    <property type="term" value="P:regulation of cell shape"/>
    <property type="evidence" value="ECO:0007669"/>
    <property type="project" value="UniProtKB-KW"/>
</dbReference>
<dbReference type="Gene3D" id="3.90.190.20">
    <property type="entry name" value="Mur ligase, C-terminal domain"/>
    <property type="match status" value="1"/>
</dbReference>
<dbReference type="Pfam" id="PF02875">
    <property type="entry name" value="Mur_ligase_C"/>
    <property type="match status" value="1"/>
</dbReference>
<dbReference type="InterPro" id="IPR005761">
    <property type="entry name" value="UDP-N-AcMur-Glu-dNH2Pim_ligase"/>
</dbReference>
<dbReference type="HAMAP" id="MF_00208">
    <property type="entry name" value="MurE"/>
    <property type="match status" value="1"/>
</dbReference>
<dbReference type="Pfam" id="PF01225">
    <property type="entry name" value="Mur_ligase"/>
    <property type="match status" value="1"/>
</dbReference>
<evidence type="ECO:0000259" key="15">
    <source>
        <dbReference type="Pfam" id="PF08245"/>
    </source>
</evidence>
<keyword evidence="11" id="KW-0460">Magnesium</keyword>
<dbReference type="EC" id="6.3.2.13" evidence="11"/>
<dbReference type="GO" id="GO:0051301">
    <property type="term" value="P:cell division"/>
    <property type="evidence" value="ECO:0007669"/>
    <property type="project" value="UniProtKB-KW"/>
</dbReference>
<dbReference type="InterPro" id="IPR036615">
    <property type="entry name" value="Mur_ligase_C_dom_sf"/>
</dbReference>
<feature type="binding site" evidence="11">
    <location>
        <position position="38"/>
    </location>
    <ligand>
        <name>UDP-N-acetyl-alpha-D-muramoyl-L-alanyl-D-glutamate</name>
        <dbReference type="ChEBI" id="CHEBI:83900"/>
    </ligand>
</feature>
<feature type="binding site" evidence="11">
    <location>
        <position position="480"/>
    </location>
    <ligand>
        <name>meso-2,6-diaminopimelate</name>
        <dbReference type="ChEBI" id="CHEBI:57791"/>
    </ligand>
</feature>
<keyword evidence="17" id="KW-1185">Reference proteome</keyword>
<dbReference type="SUPFAM" id="SSF63418">
    <property type="entry name" value="MurE/MurF N-terminal domain"/>
    <property type="match status" value="1"/>
</dbReference>
<comment type="cofactor">
    <cofactor evidence="11">
        <name>Mg(2+)</name>
        <dbReference type="ChEBI" id="CHEBI:18420"/>
    </cofactor>
</comment>
<evidence type="ECO:0000256" key="12">
    <source>
        <dbReference type="RuleBase" id="RU004135"/>
    </source>
</evidence>
<dbReference type="GO" id="GO:0005737">
    <property type="term" value="C:cytoplasm"/>
    <property type="evidence" value="ECO:0007669"/>
    <property type="project" value="UniProtKB-SubCell"/>
</dbReference>
<keyword evidence="3 11" id="KW-0436">Ligase</keyword>
<dbReference type="NCBIfam" id="TIGR01085">
    <property type="entry name" value="murE"/>
    <property type="match status" value="1"/>
</dbReference>
<comment type="catalytic activity">
    <reaction evidence="11">
        <text>UDP-N-acetyl-alpha-D-muramoyl-L-alanyl-D-glutamate + meso-2,6-diaminopimelate + ATP = UDP-N-acetyl-alpha-D-muramoyl-L-alanyl-gamma-D-glutamyl-meso-2,6-diaminopimelate + ADP + phosphate + H(+)</text>
        <dbReference type="Rhea" id="RHEA:23676"/>
        <dbReference type="ChEBI" id="CHEBI:15378"/>
        <dbReference type="ChEBI" id="CHEBI:30616"/>
        <dbReference type="ChEBI" id="CHEBI:43474"/>
        <dbReference type="ChEBI" id="CHEBI:57791"/>
        <dbReference type="ChEBI" id="CHEBI:83900"/>
        <dbReference type="ChEBI" id="CHEBI:83905"/>
        <dbReference type="ChEBI" id="CHEBI:456216"/>
        <dbReference type="EC" id="6.3.2.13"/>
    </reaction>
</comment>
<proteinExistence type="inferred from homology"/>
<evidence type="ECO:0000256" key="7">
    <source>
        <dbReference type="ARBA" id="ARBA00022960"/>
    </source>
</evidence>
<feature type="binding site" evidence="11">
    <location>
        <begin position="415"/>
        <end position="418"/>
    </location>
    <ligand>
        <name>meso-2,6-diaminopimelate</name>
        <dbReference type="ChEBI" id="CHEBI:57791"/>
    </ligand>
</feature>
<evidence type="ECO:0000256" key="4">
    <source>
        <dbReference type="ARBA" id="ARBA00022618"/>
    </source>
</evidence>
<dbReference type="PANTHER" id="PTHR23135">
    <property type="entry name" value="MUR LIGASE FAMILY MEMBER"/>
    <property type="match status" value="1"/>
</dbReference>
<dbReference type="InterPro" id="IPR004101">
    <property type="entry name" value="Mur_ligase_C"/>
</dbReference>
<dbReference type="PANTHER" id="PTHR23135:SF4">
    <property type="entry name" value="UDP-N-ACETYLMURAMOYL-L-ALANYL-D-GLUTAMATE--2,6-DIAMINOPIMELATE LIGASE MURE HOMOLOG, CHLOROPLASTIC"/>
    <property type="match status" value="1"/>
</dbReference>
<evidence type="ECO:0000256" key="5">
    <source>
        <dbReference type="ARBA" id="ARBA00022741"/>
    </source>
</evidence>
<evidence type="ECO:0000256" key="3">
    <source>
        <dbReference type="ARBA" id="ARBA00022598"/>
    </source>
</evidence>
<dbReference type="GO" id="GO:0071555">
    <property type="term" value="P:cell wall organization"/>
    <property type="evidence" value="ECO:0007669"/>
    <property type="project" value="UniProtKB-KW"/>
</dbReference>
<dbReference type="InterPro" id="IPR000713">
    <property type="entry name" value="Mur_ligase_N"/>
</dbReference>
<keyword evidence="2 11" id="KW-0963">Cytoplasm</keyword>
<dbReference type="SUPFAM" id="SSF53623">
    <property type="entry name" value="MurD-like peptide ligases, catalytic domain"/>
    <property type="match status" value="1"/>
</dbReference>
<comment type="caution">
    <text evidence="16">The sequence shown here is derived from an EMBL/GenBank/DDBJ whole genome shotgun (WGS) entry which is preliminary data.</text>
</comment>
<dbReference type="AlphaFoldDB" id="A0A3N1UUZ9"/>
<accession>A0A3N1UUZ9</accession>
<evidence type="ECO:0000256" key="6">
    <source>
        <dbReference type="ARBA" id="ARBA00022840"/>
    </source>
</evidence>
<evidence type="ECO:0000313" key="16">
    <source>
        <dbReference type="EMBL" id="ROQ93249.1"/>
    </source>
</evidence>
<dbReference type="InterPro" id="IPR013221">
    <property type="entry name" value="Mur_ligase_cen"/>
</dbReference>
<comment type="similarity">
    <text evidence="1 11">Belongs to the MurCDEF family. MurE subfamily.</text>
</comment>
<feature type="domain" description="Mur ligase N-terminal catalytic" evidence="13">
    <location>
        <begin position="33"/>
        <end position="104"/>
    </location>
</feature>
<keyword evidence="6 11" id="KW-0067">ATP-binding</keyword>
<comment type="caution">
    <text evidence="11">Lacks conserved residue(s) required for the propagation of feature annotation.</text>
</comment>
<evidence type="ECO:0000259" key="14">
    <source>
        <dbReference type="Pfam" id="PF02875"/>
    </source>
</evidence>
<feature type="binding site" evidence="11">
    <location>
        <begin position="118"/>
        <end position="124"/>
    </location>
    <ligand>
        <name>ATP</name>
        <dbReference type="ChEBI" id="CHEBI:30616"/>
    </ligand>
</feature>
<keyword evidence="5 11" id="KW-0547">Nucleotide-binding</keyword>
<keyword evidence="7 11" id="KW-0133">Cell shape</keyword>
<evidence type="ECO:0000256" key="8">
    <source>
        <dbReference type="ARBA" id="ARBA00022984"/>
    </source>
</evidence>
<dbReference type="InterPro" id="IPR036565">
    <property type="entry name" value="Mur-like_cat_sf"/>
</dbReference>
<dbReference type="OrthoDB" id="9800958at2"/>
<dbReference type="RefSeq" id="WP_123289774.1">
    <property type="nucleotide sequence ID" value="NZ_RJVA01000011.1"/>
</dbReference>
<comment type="pathway">
    <text evidence="11 12">Cell wall biogenesis; peptidoglycan biosynthesis.</text>
</comment>
<dbReference type="UniPathway" id="UPA00219"/>
<dbReference type="GO" id="GO:0004326">
    <property type="term" value="F:tetrahydrofolylpolyglutamate synthase activity"/>
    <property type="evidence" value="ECO:0007669"/>
    <property type="project" value="InterPro"/>
</dbReference>
<keyword evidence="4 11" id="KW-0132">Cell division</keyword>
<feature type="binding site" evidence="11">
    <location>
        <position position="195"/>
    </location>
    <ligand>
        <name>UDP-N-acetyl-alpha-D-muramoyl-L-alanyl-D-glutamate</name>
        <dbReference type="ChEBI" id="CHEBI:83900"/>
    </ligand>
</feature>
<evidence type="ECO:0000256" key="9">
    <source>
        <dbReference type="ARBA" id="ARBA00023306"/>
    </source>
</evidence>
<evidence type="ECO:0000313" key="17">
    <source>
        <dbReference type="Proteomes" id="UP000276223"/>
    </source>
</evidence>
<evidence type="ECO:0000256" key="11">
    <source>
        <dbReference type="HAMAP-Rule" id="MF_00208"/>
    </source>
</evidence>
<keyword evidence="10 11" id="KW-0961">Cell wall biogenesis/degradation</keyword>
<feature type="binding site" evidence="11">
    <location>
        <position position="484"/>
    </location>
    <ligand>
        <name>meso-2,6-diaminopimelate</name>
        <dbReference type="ChEBI" id="CHEBI:57791"/>
    </ligand>
</feature>
<feature type="binding site" evidence="11">
    <location>
        <position position="391"/>
    </location>
    <ligand>
        <name>meso-2,6-diaminopimelate</name>
        <dbReference type="ChEBI" id="CHEBI:57791"/>
    </ligand>
</feature>
<dbReference type="GO" id="GO:0000287">
    <property type="term" value="F:magnesium ion binding"/>
    <property type="evidence" value="ECO:0007669"/>
    <property type="project" value="UniProtKB-UniRule"/>
</dbReference>
<comment type="subcellular location">
    <subcellularLocation>
        <location evidence="11 12">Cytoplasm</location>
    </subcellularLocation>
</comment>
<comment type="PTM">
    <text evidence="11">Carboxylation is probably crucial for Mg(2+) binding and, consequently, for the gamma-phosphate positioning of ATP.</text>
</comment>
<evidence type="ECO:0000256" key="2">
    <source>
        <dbReference type="ARBA" id="ARBA00022490"/>
    </source>
</evidence>
<dbReference type="GO" id="GO:0008765">
    <property type="term" value="F:UDP-N-acetylmuramoylalanyl-D-glutamate-2,6-diaminopimelate ligase activity"/>
    <property type="evidence" value="ECO:0007669"/>
    <property type="project" value="UniProtKB-UniRule"/>
</dbReference>
<dbReference type="GO" id="GO:0005524">
    <property type="term" value="F:ATP binding"/>
    <property type="evidence" value="ECO:0007669"/>
    <property type="project" value="UniProtKB-UniRule"/>
</dbReference>
<name>A0A3N1UUZ9_9BACT</name>
<dbReference type="GO" id="GO:0009252">
    <property type="term" value="P:peptidoglycan biosynthetic process"/>
    <property type="evidence" value="ECO:0007669"/>
    <property type="project" value="UniProtKB-UniRule"/>
</dbReference>
<dbReference type="SUPFAM" id="SSF53244">
    <property type="entry name" value="MurD-like peptide ligases, peptide-binding domain"/>
    <property type="match status" value="1"/>
</dbReference>
<dbReference type="Pfam" id="PF08245">
    <property type="entry name" value="Mur_ligase_M"/>
    <property type="match status" value="1"/>
</dbReference>
<dbReference type="Gene3D" id="3.40.1190.10">
    <property type="entry name" value="Mur-like, catalytic domain"/>
    <property type="match status" value="1"/>
</dbReference>
<comment type="function">
    <text evidence="11">Catalyzes the addition of meso-diaminopimelic acid to the nucleotide precursor UDP-N-acetylmuramoyl-L-alanyl-D-glutamate (UMAG) in the biosynthesis of bacterial cell-wall peptidoglycan.</text>
</comment>
<reference evidence="16 17" key="1">
    <citation type="submission" date="2018-11" db="EMBL/GenBank/DDBJ databases">
        <title>Genomic Encyclopedia of Type Strains, Phase IV (KMG-IV): sequencing the most valuable type-strain genomes for metagenomic binning, comparative biology and taxonomic classification.</title>
        <authorList>
            <person name="Goeker M."/>
        </authorList>
    </citation>
    <scope>NUCLEOTIDE SEQUENCE [LARGE SCALE GENOMIC DNA]</scope>
    <source>
        <strain evidence="16 17">DSM 22027</strain>
    </source>
</reference>
<feature type="domain" description="Mur ligase central" evidence="15">
    <location>
        <begin position="116"/>
        <end position="320"/>
    </location>
</feature>
<dbReference type="EMBL" id="RJVA01000011">
    <property type="protein sequence ID" value="ROQ93249.1"/>
    <property type="molecule type" value="Genomic_DNA"/>
</dbReference>
<sequence length="523" mass="56975">MISEEKRAKPLMALLNDVPNARVIGPSDVRVFGLATDSRRVRPGDLFVALSGLHTDGHVFVEDAVRRGASAVLVERLPETALTVPVVMVDHARKAMAAAAASFYDHPVRSLSLVGITGTNGKTTTSLLVESILACAGLRVGVIGTLGYRWGEVKEKPDMTTPDAADLQHLFFRMKRDGVSHVVMEVSSHALELHRVDGVFYDVGVFTNLSQDHLDFHGSMERYFNAKRRLFAEHMKESRHAPSMVVNGDDLYGQRLVQEFAAAVCSFGLDSRSTIHPLRYTLGAQGIEASVQTPSGAVSISSSLMGRLNLYNILAAIGAVQSLGISMSAVAEGIAAVNSVEGRLQRLDNECGLQVVVDFAHTPDAMEKALECLRELASGRVWVVFGCGGDRDRTKRPVMGAVAGRYGDMVVITSDNPRTENPEAIVKDIEPGVQSTGKVRFSFEDEVLPLSGYTIEVDRRRAIRETIRRAEPGDLVFIGGKGHETYQILGTQVRPFDDRVVAREALAQRRARTMPTQAAEGVW</sequence>
<feature type="domain" description="Mur ligase C-terminal" evidence="14">
    <location>
        <begin position="342"/>
        <end position="482"/>
    </location>
</feature>
<gene>
    <name evidence="11" type="primary">murE</name>
    <name evidence="16" type="ORF">EDC27_1260</name>
</gene>
<dbReference type="NCBIfam" id="NF001126">
    <property type="entry name" value="PRK00139.1-4"/>
    <property type="match status" value="1"/>
</dbReference>
<evidence type="ECO:0000259" key="13">
    <source>
        <dbReference type="Pfam" id="PF01225"/>
    </source>
</evidence>
<dbReference type="InterPro" id="IPR035911">
    <property type="entry name" value="MurE/MurF_N"/>
</dbReference>